<protein>
    <submittedName>
        <fullName evidence="2">Uncharacterized protein</fullName>
    </submittedName>
</protein>
<comment type="caution">
    <text evidence="2">The sequence shown here is derived from an EMBL/GenBank/DDBJ whole genome shotgun (WGS) entry which is preliminary data.</text>
</comment>
<gene>
    <name evidence="2" type="ORF">Scep_016974</name>
</gene>
<dbReference type="AlphaFoldDB" id="A0AAP0INQ4"/>
<dbReference type="Proteomes" id="UP001419268">
    <property type="component" value="Unassembled WGS sequence"/>
</dbReference>
<evidence type="ECO:0000313" key="3">
    <source>
        <dbReference type="Proteomes" id="UP001419268"/>
    </source>
</evidence>
<name>A0AAP0INQ4_9MAGN</name>
<sequence length="92" mass="10260">MALARSSPAPMRLRGGRRSGSDKFGMATLMIPARLGHYGYINFVLITSFLGKGFQSYWNIVVESTRSNPQDSVKLSSTNRKVNLGFFERNLS</sequence>
<keyword evidence="3" id="KW-1185">Reference proteome</keyword>
<feature type="region of interest" description="Disordered" evidence="1">
    <location>
        <begin position="1"/>
        <end position="20"/>
    </location>
</feature>
<reference evidence="2 3" key="1">
    <citation type="submission" date="2024-01" db="EMBL/GenBank/DDBJ databases">
        <title>Genome assemblies of Stephania.</title>
        <authorList>
            <person name="Yang L."/>
        </authorList>
    </citation>
    <scope>NUCLEOTIDE SEQUENCE [LARGE SCALE GENOMIC DNA]</scope>
    <source>
        <strain evidence="2">JXDWG</strain>
        <tissue evidence="2">Leaf</tissue>
    </source>
</reference>
<dbReference type="EMBL" id="JBBNAG010000007">
    <property type="protein sequence ID" value="KAK9118881.1"/>
    <property type="molecule type" value="Genomic_DNA"/>
</dbReference>
<proteinExistence type="predicted"/>
<accession>A0AAP0INQ4</accession>
<evidence type="ECO:0000313" key="2">
    <source>
        <dbReference type="EMBL" id="KAK9118881.1"/>
    </source>
</evidence>
<evidence type="ECO:0000256" key="1">
    <source>
        <dbReference type="SAM" id="MobiDB-lite"/>
    </source>
</evidence>
<organism evidence="2 3">
    <name type="scientific">Stephania cephalantha</name>
    <dbReference type="NCBI Taxonomy" id="152367"/>
    <lineage>
        <taxon>Eukaryota</taxon>
        <taxon>Viridiplantae</taxon>
        <taxon>Streptophyta</taxon>
        <taxon>Embryophyta</taxon>
        <taxon>Tracheophyta</taxon>
        <taxon>Spermatophyta</taxon>
        <taxon>Magnoliopsida</taxon>
        <taxon>Ranunculales</taxon>
        <taxon>Menispermaceae</taxon>
        <taxon>Menispermoideae</taxon>
        <taxon>Cissampelideae</taxon>
        <taxon>Stephania</taxon>
    </lineage>
</organism>